<sequence>MLSRKKTIIISAIVVLLVLVTSFFGYRAYRYNDFKRAYEQGTTYEQLDVLMNNSRYIKKLDRLGYSVADKESLIGGVVPRIQNQKKTVSVYRPKNDKFEISYTLDEETEVYFELNQKLKMLDTYVMISDNGGIHYGESLTSVQQEKLLKVVKKELKTMLKTIYESMYD</sequence>
<dbReference type="EMBL" id="LQXV01000221">
    <property type="protein sequence ID" value="KXU07712.1"/>
    <property type="molecule type" value="Genomic_DNA"/>
</dbReference>
<feature type="transmembrane region" description="Helical" evidence="1">
    <location>
        <begin position="7"/>
        <end position="26"/>
    </location>
</feature>
<proteinExistence type="predicted"/>
<dbReference type="EMBL" id="LQOF01000144">
    <property type="protein sequence ID" value="KXT71277.1"/>
    <property type="molecule type" value="Genomic_DNA"/>
</dbReference>
<evidence type="ECO:0000256" key="1">
    <source>
        <dbReference type="SAM" id="Phobius"/>
    </source>
</evidence>
<accession>A0A139QYU4</accession>
<gene>
    <name evidence="2" type="ORF">SGADD02_00813</name>
    <name evidence="3" type="ORF">SGADD03_01206</name>
</gene>
<dbReference type="Proteomes" id="UP000070198">
    <property type="component" value="Unassembled WGS sequence"/>
</dbReference>
<evidence type="ECO:0000313" key="2">
    <source>
        <dbReference type="EMBL" id="KXT71277.1"/>
    </source>
</evidence>
<name>A0A139QYU4_9STRE</name>
<dbReference type="AlphaFoldDB" id="A0A139QYU4"/>
<evidence type="ECO:0000313" key="5">
    <source>
        <dbReference type="Proteomes" id="UP000071927"/>
    </source>
</evidence>
<dbReference type="PATRIC" id="fig|315405.11.peg.948"/>
<protein>
    <submittedName>
        <fullName evidence="3">Uncharacterized protein</fullName>
    </submittedName>
</protein>
<dbReference type="Proteomes" id="UP000071927">
    <property type="component" value="Unassembled WGS sequence"/>
</dbReference>
<evidence type="ECO:0000313" key="3">
    <source>
        <dbReference type="EMBL" id="KXU07712.1"/>
    </source>
</evidence>
<dbReference type="RefSeq" id="WP_061458469.1">
    <property type="nucleotide sequence ID" value="NZ_KQ968746.1"/>
</dbReference>
<comment type="caution">
    <text evidence="3">The sequence shown here is derived from an EMBL/GenBank/DDBJ whole genome shotgun (WGS) entry which is preliminary data.</text>
</comment>
<evidence type="ECO:0000313" key="4">
    <source>
        <dbReference type="Proteomes" id="UP000070198"/>
    </source>
</evidence>
<organism evidence="3 5">
    <name type="scientific">Streptococcus gallolyticus</name>
    <dbReference type="NCBI Taxonomy" id="315405"/>
    <lineage>
        <taxon>Bacteria</taxon>
        <taxon>Bacillati</taxon>
        <taxon>Bacillota</taxon>
        <taxon>Bacilli</taxon>
        <taxon>Lactobacillales</taxon>
        <taxon>Streptococcaceae</taxon>
        <taxon>Streptococcus</taxon>
    </lineage>
</organism>
<reference evidence="4 5" key="1">
    <citation type="submission" date="2016-01" db="EMBL/GenBank/DDBJ databases">
        <title>Highly variable Streptococcus oralis are common among viridans streptococci isolated from primates.</title>
        <authorList>
            <person name="Denapaite D."/>
            <person name="Rieger M."/>
            <person name="Koendgen S."/>
            <person name="Brueckner R."/>
            <person name="Ochigava I."/>
            <person name="Kappeler P."/>
            <person name="Maetz-Rensing K."/>
            <person name="Leendertz F."/>
            <person name="Hakenbeck R."/>
        </authorList>
    </citation>
    <scope>NUCLEOTIDE SEQUENCE [LARGE SCALE GENOMIC DNA]</scope>
    <source>
        <strain evidence="2 4">DD02</strain>
        <strain evidence="3 5">DD03</strain>
    </source>
</reference>
<keyword evidence="1" id="KW-0812">Transmembrane</keyword>
<keyword evidence="1" id="KW-1133">Transmembrane helix</keyword>
<keyword evidence="1" id="KW-0472">Membrane</keyword>